<dbReference type="EMBL" id="JAGGMR010000001">
    <property type="protein sequence ID" value="MBP2193596.1"/>
    <property type="molecule type" value="Genomic_DNA"/>
</dbReference>
<accession>A0ABS4QPF2</accession>
<protein>
    <recommendedName>
        <fullName evidence="4">Arc-like DNA binding domain-containing protein</fullName>
    </recommendedName>
</protein>
<reference evidence="2 3" key="1">
    <citation type="submission" date="2021-03" db="EMBL/GenBank/DDBJ databases">
        <title>Sequencing the genomes of 1000 actinobacteria strains.</title>
        <authorList>
            <person name="Klenk H.-P."/>
        </authorList>
    </citation>
    <scope>NUCLEOTIDE SEQUENCE [LARGE SCALE GENOMIC DNA]</scope>
    <source>
        <strain evidence="2 3">DSM 45516</strain>
    </source>
</reference>
<proteinExistence type="predicted"/>
<feature type="region of interest" description="Disordered" evidence="1">
    <location>
        <begin position="46"/>
        <end position="68"/>
    </location>
</feature>
<gene>
    <name evidence="2" type="ORF">BJ987_006497</name>
</gene>
<evidence type="ECO:0000313" key="2">
    <source>
        <dbReference type="EMBL" id="MBP2193596.1"/>
    </source>
</evidence>
<evidence type="ECO:0000256" key="1">
    <source>
        <dbReference type="SAM" id="MobiDB-lite"/>
    </source>
</evidence>
<evidence type="ECO:0000313" key="3">
    <source>
        <dbReference type="Proteomes" id="UP001519325"/>
    </source>
</evidence>
<dbReference type="Proteomes" id="UP001519325">
    <property type="component" value="Unassembled WGS sequence"/>
</dbReference>
<dbReference type="RefSeq" id="WP_209896824.1">
    <property type="nucleotide sequence ID" value="NZ_JAGGMR010000001.1"/>
</dbReference>
<sequence length="68" mass="7525">MPSKHLNPARVYRPDPELYQRAQAAVQEVGSNMNAHVIGFLQWLAGDTDTLPPRPDTTGETGEKPEPK</sequence>
<comment type="caution">
    <text evidence="2">The sequence shown here is derived from an EMBL/GenBank/DDBJ whole genome shotgun (WGS) entry which is preliminary data.</text>
</comment>
<organism evidence="2 3">
    <name type="scientific">Nocardia goodfellowii</name>
    <dbReference type="NCBI Taxonomy" id="882446"/>
    <lineage>
        <taxon>Bacteria</taxon>
        <taxon>Bacillati</taxon>
        <taxon>Actinomycetota</taxon>
        <taxon>Actinomycetes</taxon>
        <taxon>Mycobacteriales</taxon>
        <taxon>Nocardiaceae</taxon>
        <taxon>Nocardia</taxon>
    </lineage>
</organism>
<keyword evidence="3" id="KW-1185">Reference proteome</keyword>
<evidence type="ECO:0008006" key="4">
    <source>
        <dbReference type="Google" id="ProtNLM"/>
    </source>
</evidence>
<name>A0ABS4QPF2_9NOCA</name>